<evidence type="ECO:0000313" key="2">
    <source>
        <dbReference type="Proteomes" id="UP000479710"/>
    </source>
</evidence>
<evidence type="ECO:0000313" key="1">
    <source>
        <dbReference type="EMBL" id="KAF0895815.1"/>
    </source>
</evidence>
<name>A0A6G1C583_9ORYZ</name>
<organism evidence="1 2">
    <name type="scientific">Oryza meyeriana var. granulata</name>
    <dbReference type="NCBI Taxonomy" id="110450"/>
    <lineage>
        <taxon>Eukaryota</taxon>
        <taxon>Viridiplantae</taxon>
        <taxon>Streptophyta</taxon>
        <taxon>Embryophyta</taxon>
        <taxon>Tracheophyta</taxon>
        <taxon>Spermatophyta</taxon>
        <taxon>Magnoliopsida</taxon>
        <taxon>Liliopsida</taxon>
        <taxon>Poales</taxon>
        <taxon>Poaceae</taxon>
        <taxon>BOP clade</taxon>
        <taxon>Oryzoideae</taxon>
        <taxon>Oryzeae</taxon>
        <taxon>Oryzinae</taxon>
        <taxon>Oryza</taxon>
        <taxon>Oryza meyeriana</taxon>
    </lineage>
</organism>
<comment type="caution">
    <text evidence="1">The sequence shown here is derived from an EMBL/GenBank/DDBJ whole genome shotgun (WGS) entry which is preliminary data.</text>
</comment>
<keyword evidence="2" id="KW-1185">Reference proteome</keyword>
<dbReference type="OrthoDB" id="683818at2759"/>
<dbReference type="EMBL" id="SPHZ02000010">
    <property type="protein sequence ID" value="KAF0895815.1"/>
    <property type="molecule type" value="Genomic_DNA"/>
</dbReference>
<reference evidence="1 2" key="1">
    <citation type="submission" date="2019-11" db="EMBL/GenBank/DDBJ databases">
        <title>Whole genome sequence of Oryza granulata.</title>
        <authorList>
            <person name="Li W."/>
        </authorList>
    </citation>
    <scope>NUCLEOTIDE SEQUENCE [LARGE SCALE GENOMIC DNA]</scope>
    <source>
        <strain evidence="2">cv. Menghai</strain>
        <tissue evidence="1">Leaf</tissue>
    </source>
</reference>
<accession>A0A6G1C583</accession>
<dbReference type="Proteomes" id="UP000479710">
    <property type="component" value="Unassembled WGS sequence"/>
</dbReference>
<dbReference type="AlphaFoldDB" id="A0A6G1C583"/>
<proteinExistence type="predicted"/>
<sequence length="105" mass="12096">MKVVSSTEKKEQLNDDGRVIKSQTEGFNEWLAKMESMDGEERKEYTRQNNTSFCIQKKAAIKKVMQKYKQKTKRKRKMLSPILGAVLKFHKDDDVDPPGGCVKSV</sequence>
<protein>
    <submittedName>
        <fullName evidence="1">Uncharacterized protein</fullName>
    </submittedName>
</protein>
<gene>
    <name evidence="1" type="ORF">E2562_016548</name>
</gene>